<dbReference type="SMART" id="SM00304">
    <property type="entry name" value="HAMP"/>
    <property type="match status" value="1"/>
</dbReference>
<keyword evidence="12" id="KW-0902">Two-component regulatory system</keyword>
<name>A0A0B6AE72_PRIM2</name>
<dbReference type="Gene3D" id="3.30.565.10">
    <property type="entry name" value="Histidine kinase-like ATPase, C-terminal domain"/>
    <property type="match status" value="1"/>
</dbReference>
<dbReference type="Pfam" id="PF00672">
    <property type="entry name" value="HAMP"/>
    <property type="match status" value="1"/>
</dbReference>
<sequence length="454" mass="52815">MNVTQSLITKYILIMIAAVLIIPVSFFAGSWLITVPFMHIQGLLNEEYKGKSYYEQIWNQEAKKLEGANEKTINQKLKLLKEKYPEASMFWVNEAGQTQLPLPYHESLPKQWSSSYTAEFIKKRYGNDPYTVITFIGTDKKQGFMVIEVPEKAVEPPIQRLDPAYYNIYLGFVFIIVLSFIVLSLFFFLRIRKRLRALQAAMNNKDEQGIPLPVVSESTDEIGQLEQSFNQMVKQLHESRDREQQEEQLRQDLIMSLSHDLRTPLTTVRTHIYQMKNEEMALNVQQSLEVIDTKVEFVSDLIDNLFSYTLLLNRKYPYREEEVDMARFLRKSIAQWYPLFEEENMEVDIQLPSQSIYWRGDVQWLERIIDNLCQNVIRHAKEGNFIGFRLVQEHDLSSLTISDKGSGFNKNSHTKQNGVGLAIVDAMIKEMGLTWSIHSTKHGTDIQIVYKASD</sequence>
<keyword evidence="11 14" id="KW-1133">Transmembrane helix</keyword>
<proteinExistence type="predicted"/>
<dbReference type="Pfam" id="PF00512">
    <property type="entry name" value="HisKA"/>
    <property type="match status" value="1"/>
</dbReference>
<evidence type="ECO:0000313" key="15">
    <source>
        <dbReference type="EMBL" id="AJI21806.1"/>
    </source>
</evidence>
<dbReference type="PANTHER" id="PTHR45528:SF9">
    <property type="entry name" value="SENSOR HISTIDINE KINASE YBDK"/>
    <property type="match status" value="1"/>
</dbReference>
<dbReference type="RefSeq" id="WP_034652569.1">
    <property type="nucleotide sequence ID" value="NZ_BCVB01000005.1"/>
</dbReference>
<dbReference type="InterPro" id="IPR036097">
    <property type="entry name" value="HisK_dim/P_sf"/>
</dbReference>
<gene>
    <name evidence="15" type="ORF">BG04_4432</name>
</gene>
<evidence type="ECO:0000256" key="9">
    <source>
        <dbReference type="ARBA" id="ARBA00022777"/>
    </source>
</evidence>
<dbReference type="SUPFAM" id="SSF47384">
    <property type="entry name" value="Homodimeric domain of signal transducing histidine kinase"/>
    <property type="match status" value="1"/>
</dbReference>
<evidence type="ECO:0000256" key="2">
    <source>
        <dbReference type="ARBA" id="ARBA00004651"/>
    </source>
</evidence>
<keyword evidence="4" id="KW-1003">Cell membrane</keyword>
<dbReference type="InterPro" id="IPR003660">
    <property type="entry name" value="HAMP_dom"/>
</dbReference>
<dbReference type="PROSITE" id="PS50885">
    <property type="entry name" value="HAMP"/>
    <property type="match status" value="1"/>
</dbReference>
<protein>
    <recommendedName>
        <fullName evidence="3">histidine kinase</fullName>
        <ecNumber evidence="3">2.7.13.3</ecNumber>
    </recommendedName>
</protein>
<keyword evidence="9" id="KW-0418">Kinase</keyword>
<evidence type="ECO:0000256" key="13">
    <source>
        <dbReference type="ARBA" id="ARBA00023136"/>
    </source>
</evidence>
<evidence type="ECO:0000256" key="6">
    <source>
        <dbReference type="ARBA" id="ARBA00022679"/>
    </source>
</evidence>
<dbReference type="EC" id="2.7.13.3" evidence="3"/>
<evidence type="ECO:0000256" key="7">
    <source>
        <dbReference type="ARBA" id="ARBA00022692"/>
    </source>
</evidence>
<dbReference type="PROSITE" id="PS50109">
    <property type="entry name" value="HIS_KIN"/>
    <property type="match status" value="1"/>
</dbReference>
<dbReference type="HOGENOM" id="CLU_607876_0_0_9"/>
<dbReference type="InterPro" id="IPR050398">
    <property type="entry name" value="HssS/ArlS-like"/>
</dbReference>
<dbReference type="SUPFAM" id="SSF55874">
    <property type="entry name" value="ATPase domain of HSP90 chaperone/DNA topoisomerase II/histidine kinase"/>
    <property type="match status" value="1"/>
</dbReference>
<accession>A0A0B6AE72</accession>
<dbReference type="GO" id="GO:0005524">
    <property type="term" value="F:ATP binding"/>
    <property type="evidence" value="ECO:0007669"/>
    <property type="project" value="UniProtKB-KW"/>
</dbReference>
<evidence type="ECO:0000256" key="5">
    <source>
        <dbReference type="ARBA" id="ARBA00022553"/>
    </source>
</evidence>
<evidence type="ECO:0000256" key="10">
    <source>
        <dbReference type="ARBA" id="ARBA00022840"/>
    </source>
</evidence>
<keyword evidence="8" id="KW-0547">Nucleotide-binding</keyword>
<dbReference type="InterPro" id="IPR036890">
    <property type="entry name" value="HATPase_C_sf"/>
</dbReference>
<evidence type="ECO:0000256" key="3">
    <source>
        <dbReference type="ARBA" id="ARBA00012438"/>
    </source>
</evidence>
<dbReference type="CDD" id="cd06225">
    <property type="entry name" value="HAMP"/>
    <property type="match status" value="1"/>
</dbReference>
<dbReference type="InterPro" id="IPR003661">
    <property type="entry name" value="HisK_dim/P_dom"/>
</dbReference>
<dbReference type="SUPFAM" id="SSF158472">
    <property type="entry name" value="HAMP domain-like"/>
    <property type="match status" value="1"/>
</dbReference>
<organism evidence="15 16">
    <name type="scientific">Priestia megaterium (strain ATCC 14581 / DSM 32 / CCUG 1817 / JCM 2506 / NBRC 15308 / NCIMB 9376 / NCTC 10342 / NRRL B-14308 / VKM B-512 / Ford 19)</name>
    <name type="common">Bacillus megaterium</name>
    <dbReference type="NCBI Taxonomy" id="1348623"/>
    <lineage>
        <taxon>Bacteria</taxon>
        <taxon>Bacillati</taxon>
        <taxon>Bacillota</taxon>
        <taxon>Bacilli</taxon>
        <taxon>Bacillales</taxon>
        <taxon>Bacillaceae</taxon>
        <taxon>Priestia</taxon>
    </lineage>
</organism>
<dbReference type="CDD" id="cd00082">
    <property type="entry name" value="HisKA"/>
    <property type="match status" value="1"/>
</dbReference>
<evidence type="ECO:0000256" key="11">
    <source>
        <dbReference type="ARBA" id="ARBA00022989"/>
    </source>
</evidence>
<dbReference type="SMART" id="SM00387">
    <property type="entry name" value="HATPase_c"/>
    <property type="match status" value="1"/>
</dbReference>
<dbReference type="SMART" id="SM00388">
    <property type="entry name" value="HisKA"/>
    <property type="match status" value="1"/>
</dbReference>
<comment type="catalytic activity">
    <reaction evidence="1">
        <text>ATP + protein L-histidine = ADP + protein N-phospho-L-histidine.</text>
        <dbReference type="EC" id="2.7.13.3"/>
    </reaction>
</comment>
<dbReference type="PANTHER" id="PTHR45528">
    <property type="entry name" value="SENSOR HISTIDINE KINASE CPXA"/>
    <property type="match status" value="1"/>
</dbReference>
<evidence type="ECO:0000256" key="14">
    <source>
        <dbReference type="SAM" id="Phobius"/>
    </source>
</evidence>
<keyword evidence="10" id="KW-0067">ATP-binding</keyword>
<reference evidence="15 16" key="1">
    <citation type="journal article" date="2015" name="Genome Announc.">
        <title>Complete genome sequences for 35 biothreat assay-relevant bacillus species.</title>
        <authorList>
            <person name="Johnson S.L."/>
            <person name="Daligault H.E."/>
            <person name="Davenport K.W."/>
            <person name="Jaissle J."/>
            <person name="Frey K.G."/>
            <person name="Ladner J.T."/>
            <person name="Broomall S.M."/>
            <person name="Bishop-Lilly K.A."/>
            <person name="Bruce D.C."/>
            <person name="Gibbons H.S."/>
            <person name="Coyne S.R."/>
            <person name="Lo C.C."/>
            <person name="Meincke L."/>
            <person name="Munk A.C."/>
            <person name="Koroleva G.I."/>
            <person name="Rosenzweig C.N."/>
            <person name="Palacios G.F."/>
            <person name="Redden C.L."/>
            <person name="Minogue T.D."/>
            <person name="Chain P.S."/>
        </authorList>
    </citation>
    <scope>NUCLEOTIDE SEQUENCE [LARGE SCALE GENOMIC DNA]</scope>
    <source>
        <strain evidence="16">ATCC 14581 / DSM 32 / JCM 2506 / NBRC 15308 / NCIMB 9376 / NCTC 10342 / NRRL B-14308 / VKM B-512</strain>
    </source>
</reference>
<dbReference type="GO" id="GO:0000155">
    <property type="term" value="F:phosphorelay sensor kinase activity"/>
    <property type="evidence" value="ECO:0007669"/>
    <property type="project" value="InterPro"/>
</dbReference>
<evidence type="ECO:0000256" key="4">
    <source>
        <dbReference type="ARBA" id="ARBA00022475"/>
    </source>
</evidence>
<dbReference type="AlphaFoldDB" id="A0A0B6AE72"/>
<dbReference type="EMBL" id="CP009920">
    <property type="protein sequence ID" value="AJI21806.1"/>
    <property type="molecule type" value="Genomic_DNA"/>
</dbReference>
<keyword evidence="5" id="KW-0597">Phosphoprotein</keyword>
<keyword evidence="13 14" id="KW-0472">Membrane</keyword>
<evidence type="ECO:0000256" key="1">
    <source>
        <dbReference type="ARBA" id="ARBA00000085"/>
    </source>
</evidence>
<feature type="transmembrane region" description="Helical" evidence="14">
    <location>
        <begin position="166"/>
        <end position="189"/>
    </location>
</feature>
<evidence type="ECO:0000256" key="8">
    <source>
        <dbReference type="ARBA" id="ARBA00022741"/>
    </source>
</evidence>
<keyword evidence="7 14" id="KW-0812">Transmembrane</keyword>
<dbReference type="Gene3D" id="1.10.287.130">
    <property type="match status" value="1"/>
</dbReference>
<dbReference type="Gene3D" id="6.10.340.10">
    <property type="match status" value="1"/>
</dbReference>
<dbReference type="InterPro" id="IPR005467">
    <property type="entry name" value="His_kinase_dom"/>
</dbReference>
<dbReference type="GeneID" id="93642439"/>
<dbReference type="GO" id="GO:0005886">
    <property type="term" value="C:plasma membrane"/>
    <property type="evidence" value="ECO:0007669"/>
    <property type="project" value="UniProtKB-SubCell"/>
</dbReference>
<evidence type="ECO:0000256" key="12">
    <source>
        <dbReference type="ARBA" id="ARBA00023012"/>
    </source>
</evidence>
<dbReference type="Pfam" id="PF02518">
    <property type="entry name" value="HATPase_c"/>
    <property type="match status" value="1"/>
</dbReference>
<dbReference type="InterPro" id="IPR003594">
    <property type="entry name" value="HATPase_dom"/>
</dbReference>
<dbReference type="Proteomes" id="UP000031829">
    <property type="component" value="Chromosome"/>
</dbReference>
<feature type="transmembrane region" description="Helical" evidence="14">
    <location>
        <begin position="12"/>
        <end position="33"/>
    </location>
</feature>
<dbReference type="KEGG" id="bmeg:BG04_4432"/>
<comment type="subcellular location">
    <subcellularLocation>
        <location evidence="2">Cell membrane</location>
        <topology evidence="2">Multi-pass membrane protein</topology>
    </subcellularLocation>
</comment>
<evidence type="ECO:0000313" key="16">
    <source>
        <dbReference type="Proteomes" id="UP000031829"/>
    </source>
</evidence>
<keyword evidence="6" id="KW-0808">Transferase</keyword>